<dbReference type="OrthoDB" id="5396at2759"/>
<keyword evidence="3" id="KW-1185">Reference proteome</keyword>
<dbReference type="AlphaFoldDB" id="A0A8H7VP83"/>
<dbReference type="Gene3D" id="3.50.30.50">
    <property type="entry name" value="Putative cyclase"/>
    <property type="match status" value="1"/>
</dbReference>
<reference evidence="2 3" key="1">
    <citation type="submission" date="2020-12" db="EMBL/GenBank/DDBJ databases">
        <title>Metabolic potential, ecology and presence of endohyphal bacteria is reflected in genomic diversity of Mucoromycotina.</title>
        <authorList>
            <person name="Muszewska A."/>
            <person name="Okrasinska A."/>
            <person name="Steczkiewicz K."/>
            <person name="Drgas O."/>
            <person name="Orlowska M."/>
            <person name="Perlinska-Lenart U."/>
            <person name="Aleksandrzak-Piekarczyk T."/>
            <person name="Szatraj K."/>
            <person name="Zielenkiewicz U."/>
            <person name="Pilsyk S."/>
            <person name="Malc E."/>
            <person name="Mieczkowski P."/>
            <person name="Kruszewska J.S."/>
            <person name="Biernat P."/>
            <person name="Pawlowska J."/>
        </authorList>
    </citation>
    <scope>NUCLEOTIDE SEQUENCE [LARGE SCALE GENOMIC DNA]</scope>
    <source>
        <strain evidence="2 3">CBS 142.35</strain>
    </source>
</reference>
<evidence type="ECO:0000256" key="1">
    <source>
        <dbReference type="ARBA" id="ARBA00007865"/>
    </source>
</evidence>
<proteinExistence type="inferred from homology"/>
<gene>
    <name evidence="2" type="ORF">INT45_010473</name>
</gene>
<comment type="caution">
    <text evidence="2">The sequence shown here is derived from an EMBL/GenBank/DDBJ whole genome shotgun (WGS) entry which is preliminary data.</text>
</comment>
<evidence type="ECO:0000313" key="2">
    <source>
        <dbReference type="EMBL" id="KAG2221949.1"/>
    </source>
</evidence>
<dbReference type="InterPro" id="IPR037175">
    <property type="entry name" value="KFase_sf"/>
</dbReference>
<dbReference type="GO" id="GO:0004061">
    <property type="term" value="F:arylformamidase activity"/>
    <property type="evidence" value="ECO:0007669"/>
    <property type="project" value="InterPro"/>
</dbReference>
<organism evidence="2 3">
    <name type="scientific">Circinella minor</name>
    <dbReference type="NCBI Taxonomy" id="1195481"/>
    <lineage>
        <taxon>Eukaryota</taxon>
        <taxon>Fungi</taxon>
        <taxon>Fungi incertae sedis</taxon>
        <taxon>Mucoromycota</taxon>
        <taxon>Mucoromycotina</taxon>
        <taxon>Mucoromycetes</taxon>
        <taxon>Mucorales</taxon>
        <taxon>Lichtheimiaceae</taxon>
        <taxon>Circinella</taxon>
    </lineage>
</organism>
<dbReference type="SUPFAM" id="SSF102198">
    <property type="entry name" value="Putative cyclase"/>
    <property type="match status" value="1"/>
</dbReference>
<evidence type="ECO:0008006" key="4">
    <source>
        <dbReference type="Google" id="ProtNLM"/>
    </source>
</evidence>
<protein>
    <recommendedName>
        <fullName evidence="4">Cyclase</fullName>
    </recommendedName>
</protein>
<dbReference type="PANTHER" id="PTHR34861">
    <property type="match status" value="1"/>
</dbReference>
<dbReference type="Proteomes" id="UP000646827">
    <property type="component" value="Unassembled WGS sequence"/>
</dbReference>
<sequence length="321" mass="36628">MIKLPLYDELPINPKYPPRTAWGVWGEDDNLGTLNNLTEERVAKASQTCVRKGACFSLNWNLESPNPPLFNRSRINHQIRDRTGEGKRFDDVYHDFNTQTSSQWDGLRHVCHKDSSIFYNNVPVSDITPGPDANDRLGIHYMARRGIAGRAVLLDYGRWAEKQGKKINPLTRYEYTVNELEQVAKEQGVTFEHGDILLVRTGWMSTYMKEGDKLPKLMDLSKPECIGIKACEETYRWIWNNHFSAVASDAVAFEAYPVLDWRDSCHSQFLGAFGCPIGEMFYLEELAEDSAKDGRYEYLFTSAPLNKYQGVATPPNAICLK</sequence>
<evidence type="ECO:0000313" key="3">
    <source>
        <dbReference type="Proteomes" id="UP000646827"/>
    </source>
</evidence>
<dbReference type="GO" id="GO:0019441">
    <property type="term" value="P:L-tryptophan catabolic process to kynurenine"/>
    <property type="evidence" value="ECO:0007669"/>
    <property type="project" value="InterPro"/>
</dbReference>
<dbReference type="Pfam" id="PF04199">
    <property type="entry name" value="Cyclase"/>
    <property type="match status" value="1"/>
</dbReference>
<accession>A0A8H7VP83</accession>
<dbReference type="PANTHER" id="PTHR34861:SF11">
    <property type="entry name" value="CYCLASE"/>
    <property type="match status" value="1"/>
</dbReference>
<name>A0A8H7VP83_9FUNG</name>
<dbReference type="InterPro" id="IPR007325">
    <property type="entry name" value="KFase/CYL"/>
</dbReference>
<dbReference type="EMBL" id="JAEPRB010000095">
    <property type="protein sequence ID" value="KAG2221949.1"/>
    <property type="molecule type" value="Genomic_DNA"/>
</dbReference>
<comment type="similarity">
    <text evidence="1">Belongs to the Cyclase 1 superfamily.</text>
</comment>